<gene>
    <name evidence="1" type="ORF">UFOPK3720_01141</name>
</gene>
<dbReference type="EMBL" id="CAFBNB010000222">
    <property type="protein sequence ID" value="CAB4938594.1"/>
    <property type="molecule type" value="Genomic_DNA"/>
</dbReference>
<protein>
    <submittedName>
        <fullName evidence="1">Unannotated protein</fullName>
    </submittedName>
</protein>
<dbReference type="AlphaFoldDB" id="A0A6J7J7Q2"/>
<evidence type="ECO:0000313" key="1">
    <source>
        <dbReference type="EMBL" id="CAB4938594.1"/>
    </source>
</evidence>
<accession>A0A6J7J7Q2</accession>
<reference evidence="1" key="1">
    <citation type="submission" date="2020-05" db="EMBL/GenBank/DDBJ databases">
        <authorList>
            <person name="Chiriac C."/>
            <person name="Salcher M."/>
            <person name="Ghai R."/>
            <person name="Kavagutti S V."/>
        </authorList>
    </citation>
    <scope>NUCLEOTIDE SEQUENCE</scope>
</reference>
<proteinExistence type="predicted"/>
<sequence length="109" mass="11602">MNVRATRTWGTSETVPDPLTFWIGVVVIPVHRPAMDATDDAMKPAHDSMSSASLNESAAPGRCLLSGETTMFSCHSSDNSDLTSSEVTAVAASTTFIERISVPDRAFPS</sequence>
<organism evidence="1">
    <name type="scientific">freshwater metagenome</name>
    <dbReference type="NCBI Taxonomy" id="449393"/>
    <lineage>
        <taxon>unclassified sequences</taxon>
        <taxon>metagenomes</taxon>
        <taxon>ecological metagenomes</taxon>
    </lineage>
</organism>
<name>A0A6J7J7Q2_9ZZZZ</name>